<proteinExistence type="inferred from homology"/>
<dbReference type="GO" id="GO:0006298">
    <property type="term" value="P:mismatch repair"/>
    <property type="evidence" value="ECO:0007669"/>
    <property type="project" value="UniProtKB-UniRule"/>
</dbReference>
<dbReference type="GO" id="GO:0004519">
    <property type="term" value="F:endonuclease activity"/>
    <property type="evidence" value="ECO:0007669"/>
    <property type="project" value="UniProtKB-KW"/>
</dbReference>
<dbReference type="Gene3D" id="3.40.960.10">
    <property type="entry name" value="VSR Endonuclease"/>
    <property type="match status" value="1"/>
</dbReference>
<gene>
    <name evidence="7" type="primary">vsr</name>
    <name evidence="7" type="ORF">F0P94_18245</name>
</gene>
<reference evidence="7 8" key="1">
    <citation type="submission" date="2019-09" db="EMBL/GenBank/DDBJ databases">
        <title>Genome sequence of Adhaeribacter sp. M2.</title>
        <authorList>
            <person name="Srinivasan S."/>
        </authorList>
    </citation>
    <scope>NUCLEOTIDE SEQUENCE [LARGE SCALE GENOMIC DNA]</scope>
    <source>
        <strain evidence="7 8">M2</strain>
    </source>
</reference>
<dbReference type="SUPFAM" id="SSF52980">
    <property type="entry name" value="Restriction endonuclease-like"/>
    <property type="match status" value="1"/>
</dbReference>
<keyword evidence="1 6" id="KW-0540">Nuclease</keyword>
<evidence type="ECO:0000256" key="6">
    <source>
        <dbReference type="PIRNR" id="PIRNR018267"/>
    </source>
</evidence>
<evidence type="ECO:0000256" key="4">
    <source>
        <dbReference type="ARBA" id="ARBA00022801"/>
    </source>
</evidence>
<accession>A0A5N1IHQ6</accession>
<sequence>MADKHTPAQRSYNMSRIRSKDTKPEMIVRKFLHTHGFRYRLHVKNLPGRPDIVLKKHRTVIFVHGCFWHCHEGCRYFVMPKSKQEYWRPKIERNLQRDIYAIWQLQELKWKVIIIWECELKQNNYESTLSRLIDKINN</sequence>
<dbReference type="GO" id="GO:0016787">
    <property type="term" value="F:hydrolase activity"/>
    <property type="evidence" value="ECO:0007669"/>
    <property type="project" value="UniProtKB-KW"/>
</dbReference>
<keyword evidence="2 6" id="KW-0255">Endonuclease</keyword>
<dbReference type="EC" id="3.1.-.-" evidence="6"/>
<dbReference type="NCBIfam" id="TIGR00632">
    <property type="entry name" value="vsr"/>
    <property type="match status" value="1"/>
</dbReference>
<protein>
    <recommendedName>
        <fullName evidence="6">Very short patch repair endonuclease</fullName>
        <ecNumber evidence="6">3.1.-.-</ecNumber>
    </recommendedName>
</protein>
<evidence type="ECO:0000256" key="2">
    <source>
        <dbReference type="ARBA" id="ARBA00022759"/>
    </source>
</evidence>
<dbReference type="AlphaFoldDB" id="A0A5N1IHQ6"/>
<dbReference type="CDD" id="cd00221">
    <property type="entry name" value="Vsr"/>
    <property type="match status" value="1"/>
</dbReference>
<keyword evidence="4 6" id="KW-0378">Hydrolase</keyword>
<dbReference type="EMBL" id="VTWT01000013">
    <property type="protein sequence ID" value="KAA9325172.1"/>
    <property type="molecule type" value="Genomic_DNA"/>
</dbReference>
<evidence type="ECO:0000256" key="1">
    <source>
        <dbReference type="ARBA" id="ARBA00022722"/>
    </source>
</evidence>
<comment type="similarity">
    <text evidence="6">Belongs to the vsr family.</text>
</comment>
<evidence type="ECO:0000313" key="7">
    <source>
        <dbReference type="EMBL" id="KAA9325172.1"/>
    </source>
</evidence>
<keyword evidence="8" id="KW-1185">Reference proteome</keyword>
<evidence type="ECO:0000256" key="3">
    <source>
        <dbReference type="ARBA" id="ARBA00022763"/>
    </source>
</evidence>
<comment type="caution">
    <text evidence="7">The sequence shown here is derived from an EMBL/GenBank/DDBJ whole genome shotgun (WGS) entry which is preliminary data.</text>
</comment>
<dbReference type="Proteomes" id="UP000326570">
    <property type="component" value="Unassembled WGS sequence"/>
</dbReference>
<evidence type="ECO:0000313" key="8">
    <source>
        <dbReference type="Proteomes" id="UP000326570"/>
    </source>
</evidence>
<dbReference type="Pfam" id="PF03852">
    <property type="entry name" value="Vsr"/>
    <property type="match status" value="1"/>
</dbReference>
<organism evidence="7 8">
    <name type="scientific">Adhaeribacter soli</name>
    <dbReference type="NCBI Taxonomy" id="2607655"/>
    <lineage>
        <taxon>Bacteria</taxon>
        <taxon>Pseudomonadati</taxon>
        <taxon>Bacteroidota</taxon>
        <taxon>Cytophagia</taxon>
        <taxon>Cytophagales</taxon>
        <taxon>Hymenobacteraceae</taxon>
        <taxon>Adhaeribacter</taxon>
    </lineage>
</organism>
<dbReference type="InterPro" id="IPR004603">
    <property type="entry name" value="DNA_mismatch_endonuc_vsr"/>
</dbReference>
<keyword evidence="5 6" id="KW-0234">DNA repair</keyword>
<dbReference type="PIRSF" id="PIRSF018267">
    <property type="entry name" value="VSR_endonuc"/>
    <property type="match status" value="1"/>
</dbReference>
<dbReference type="RefSeq" id="WP_150905764.1">
    <property type="nucleotide sequence ID" value="NZ_VTWT01000013.1"/>
</dbReference>
<keyword evidence="3 6" id="KW-0227">DNA damage</keyword>
<comment type="function">
    <text evidence="6">May nick specific sequences that contain T:G mispairs resulting from m5C-deamination.</text>
</comment>
<evidence type="ECO:0000256" key="5">
    <source>
        <dbReference type="ARBA" id="ARBA00023204"/>
    </source>
</evidence>
<dbReference type="InterPro" id="IPR011335">
    <property type="entry name" value="Restrct_endonuc-II-like"/>
</dbReference>
<name>A0A5N1IHQ6_9BACT</name>